<dbReference type="InterPro" id="IPR003672">
    <property type="entry name" value="CobN/Mg_chltase"/>
</dbReference>
<dbReference type="GO" id="GO:0051116">
    <property type="term" value="F:cobaltochelatase activity"/>
    <property type="evidence" value="ECO:0007669"/>
    <property type="project" value="UniProtKB-EC"/>
</dbReference>
<organism evidence="2 3">
    <name type="scientific">Cutibacterium equinum</name>
    <dbReference type="NCBI Taxonomy" id="3016342"/>
    <lineage>
        <taxon>Bacteria</taxon>
        <taxon>Bacillati</taxon>
        <taxon>Actinomycetota</taxon>
        <taxon>Actinomycetes</taxon>
        <taxon>Propionibacteriales</taxon>
        <taxon>Propionibacteriaceae</taxon>
        <taxon>Cutibacterium</taxon>
    </lineage>
</organism>
<dbReference type="PANTHER" id="PTHR44119:SF1">
    <property type="entry name" value="MAGNESIUM-CHELATASE SUBUNIT CHLH, CHLOROPLASTIC"/>
    <property type="match status" value="1"/>
</dbReference>
<proteinExistence type="predicted"/>
<reference evidence="2 3" key="1">
    <citation type="submission" date="2023-01" db="EMBL/GenBank/DDBJ databases">
        <authorList>
            <person name="Lee S.H."/>
            <person name="Jung H.S."/>
            <person name="Yun J.U."/>
        </authorList>
    </citation>
    <scope>NUCLEOTIDE SEQUENCE [LARGE SCALE GENOMIC DNA]</scope>
    <source>
        <strain evidence="2 3">CBA3108</strain>
    </source>
</reference>
<gene>
    <name evidence="2" type="ORF">O6R08_03615</name>
</gene>
<protein>
    <submittedName>
        <fullName evidence="2">Cobaltochelatase subunit CobN</fullName>
        <ecNumber evidence="2">6.6.1.2</ecNumber>
    </submittedName>
</protein>
<dbReference type="Proteomes" id="UP001212097">
    <property type="component" value="Chromosome"/>
</dbReference>
<dbReference type="EC" id="6.6.1.2" evidence="2"/>
<evidence type="ECO:0000313" key="3">
    <source>
        <dbReference type="Proteomes" id="UP001212097"/>
    </source>
</evidence>
<evidence type="ECO:0000259" key="1">
    <source>
        <dbReference type="Pfam" id="PF02514"/>
    </source>
</evidence>
<keyword evidence="3" id="KW-1185">Reference proteome</keyword>
<dbReference type="PANTHER" id="PTHR44119">
    <property type="entry name" value="MAGNESIUM-CHELATASE SUBUNIT CHLH, CHLOROPLASTIC"/>
    <property type="match status" value="1"/>
</dbReference>
<name>A0ABY7R034_9ACTN</name>
<evidence type="ECO:0000313" key="2">
    <source>
        <dbReference type="EMBL" id="WCC80596.1"/>
    </source>
</evidence>
<reference evidence="2 3" key="2">
    <citation type="submission" date="2023-06" db="EMBL/GenBank/DDBJ databases">
        <title>The Gram-positive Non-spore-bearing Anaerobic Bacilli of Human Feces.</title>
        <authorList>
            <person name="Eggerth A.H."/>
        </authorList>
    </citation>
    <scope>NUCLEOTIDE SEQUENCE [LARGE SCALE GENOMIC DNA]</scope>
    <source>
        <strain evidence="2 3">CBA3108</strain>
    </source>
</reference>
<accession>A0ABY7R034</accession>
<feature type="domain" description="CobN/magnesium chelatase" evidence="1">
    <location>
        <begin position="1"/>
        <end position="216"/>
    </location>
</feature>
<dbReference type="EMBL" id="CP115668">
    <property type="protein sequence ID" value="WCC80596.1"/>
    <property type="molecule type" value="Genomic_DNA"/>
</dbReference>
<dbReference type="RefSeq" id="WP_271418776.1">
    <property type="nucleotide sequence ID" value="NZ_CP115668.1"/>
</dbReference>
<sequence>MFGPSPTDYGTSLTSIVETNSWGADGDLAEIYARRMNHVYTRTHHGDAAPELFDAHLGQVELVTQARSNHEYEISDLDHYYEFIGGLMSGVERTRGKRPQAVICDTVDPTIHVDDIEDSTVRGLRTRALNPAWIDAMLSHDQHGGDEIAKRFTNVLGLAATAKAVPEWAIERMHECYIDDLAVRERLRANNPTALMSVVTSLLTMQRRSYWHPDQSRIQELTDLLIDLDAGLEDGPHGNNQPQGEHQ</sequence>
<dbReference type="Pfam" id="PF02514">
    <property type="entry name" value="CobN-Mg_chel"/>
    <property type="match status" value="1"/>
</dbReference>
<keyword evidence="2" id="KW-0436">Ligase</keyword>